<gene>
    <name evidence="9" type="ORF">BF38_246</name>
    <name evidence="10" type="ORF">FOC89_08995</name>
</gene>
<feature type="transmembrane region" description="Helical" evidence="7">
    <location>
        <begin position="121"/>
        <end position="142"/>
    </location>
</feature>
<proteinExistence type="inferred from homology"/>
<feature type="transmembrane region" description="Helical" evidence="7">
    <location>
        <begin position="32"/>
        <end position="52"/>
    </location>
</feature>
<feature type="transmembrane region" description="Helical" evidence="7">
    <location>
        <begin position="148"/>
        <end position="165"/>
    </location>
</feature>
<evidence type="ECO:0000256" key="3">
    <source>
        <dbReference type="ARBA" id="ARBA00022475"/>
    </source>
</evidence>
<dbReference type="PANTHER" id="PTHR32322">
    <property type="entry name" value="INNER MEMBRANE TRANSPORTER"/>
    <property type="match status" value="1"/>
</dbReference>
<keyword evidence="3" id="KW-1003">Cell membrane</keyword>
<feature type="transmembrane region" description="Helical" evidence="7">
    <location>
        <begin position="94"/>
        <end position="114"/>
    </location>
</feature>
<dbReference type="EMBL" id="CP053980">
    <property type="protein sequence ID" value="QKH24138.1"/>
    <property type="molecule type" value="Genomic_DNA"/>
</dbReference>
<dbReference type="GO" id="GO:0005886">
    <property type="term" value="C:plasma membrane"/>
    <property type="evidence" value="ECO:0007669"/>
    <property type="project" value="UniProtKB-SubCell"/>
</dbReference>
<evidence type="ECO:0000256" key="2">
    <source>
        <dbReference type="ARBA" id="ARBA00007362"/>
    </source>
</evidence>
<feature type="transmembrane region" description="Helical" evidence="7">
    <location>
        <begin position="209"/>
        <end position="227"/>
    </location>
</feature>
<dbReference type="Proteomes" id="UP000031876">
    <property type="component" value="Chromosome"/>
</dbReference>
<organism evidence="10 12">
    <name type="scientific">Bacillus thuringiensis</name>
    <dbReference type="NCBI Taxonomy" id="1428"/>
    <lineage>
        <taxon>Bacteria</taxon>
        <taxon>Bacillati</taxon>
        <taxon>Bacillota</taxon>
        <taxon>Bacilli</taxon>
        <taxon>Bacillales</taxon>
        <taxon>Bacillaceae</taxon>
        <taxon>Bacillus</taxon>
        <taxon>Bacillus cereus group</taxon>
    </lineage>
</organism>
<reference evidence="10 12" key="2">
    <citation type="submission" date="2020-05" db="EMBL/GenBank/DDBJ databases">
        <title>FDA dAtabase for Regulatory Grade micrObial Sequences (FDA-ARGOS): Supporting development and validation of Infectious Disease Dx tests.</title>
        <authorList>
            <person name="Nelson B."/>
            <person name="Plummer A."/>
            <person name="Tallon L."/>
            <person name="Sadzewicz L."/>
            <person name="Zhao X."/>
            <person name="Vavikolanu K."/>
            <person name="Mehta A."/>
            <person name="Aluvathingal J."/>
            <person name="Nadendla S."/>
            <person name="Myers T."/>
            <person name="Yan Y."/>
            <person name="Sichtig H."/>
        </authorList>
    </citation>
    <scope>NUCLEOTIDE SEQUENCE [LARGE SCALE GENOMIC DNA]</scope>
    <source>
        <strain evidence="10 12">FDAARGOS_795</strain>
    </source>
</reference>
<dbReference type="AlphaFoldDB" id="A0A0B5NPP6"/>
<dbReference type="EMBL" id="CP009335">
    <property type="protein sequence ID" value="AJG78400.1"/>
    <property type="molecule type" value="Genomic_DNA"/>
</dbReference>
<keyword evidence="6 7" id="KW-0472">Membrane</keyword>
<feature type="transmembrane region" description="Helical" evidence="7">
    <location>
        <begin position="64"/>
        <end position="82"/>
    </location>
</feature>
<keyword evidence="5 7" id="KW-1133">Transmembrane helix</keyword>
<comment type="similarity">
    <text evidence="2">Belongs to the EamA transporter family.</text>
</comment>
<dbReference type="InterPro" id="IPR000620">
    <property type="entry name" value="EamA_dom"/>
</dbReference>
<evidence type="ECO:0000256" key="4">
    <source>
        <dbReference type="ARBA" id="ARBA00022692"/>
    </source>
</evidence>
<evidence type="ECO:0000313" key="9">
    <source>
        <dbReference type="EMBL" id="AJG78400.1"/>
    </source>
</evidence>
<sequence>MTRTYILLFICVVVWGSNFIFGAILVNTFHPVLLTTLRLLFINLFFLAYAIMCKKDLYIEKNEMKSVLLIGIIGVAINQWSFYEGLQTADPTTAALILALTPVMTSILAVFILNEPLTAKLVIGGGIATFGVFFVIGVGQRFVFSEGLIWIFITMLSFSLSIVLIRKLGNRDDMFFITFFSSIFGFLIMLPFLAFTFSHITLKYSIESWSLLIVTAILMHGICTLVWNNQLRKAQASTAAMFLNLEPFVTMVVGYIILQKSVTAIQIIGAVFIVCGVYTATFGYGKKSKGQKELFRKAT</sequence>
<accession>A0A0B5NPP6</accession>
<protein>
    <submittedName>
        <fullName evidence="10">DMT family transporter</fullName>
    </submittedName>
    <submittedName>
        <fullName evidence="9">UAA transporter family protein</fullName>
    </submittedName>
</protein>
<evidence type="ECO:0000259" key="8">
    <source>
        <dbReference type="Pfam" id="PF00892"/>
    </source>
</evidence>
<feature type="transmembrane region" description="Helical" evidence="7">
    <location>
        <begin position="264"/>
        <end position="284"/>
    </location>
</feature>
<name>A0A0B5NPP6_BACTU</name>
<evidence type="ECO:0000313" key="10">
    <source>
        <dbReference type="EMBL" id="QKH24138.1"/>
    </source>
</evidence>
<evidence type="ECO:0000256" key="6">
    <source>
        <dbReference type="ARBA" id="ARBA00023136"/>
    </source>
</evidence>
<evidence type="ECO:0000256" key="7">
    <source>
        <dbReference type="SAM" id="Phobius"/>
    </source>
</evidence>
<feature type="transmembrane region" description="Helical" evidence="7">
    <location>
        <begin position="239"/>
        <end position="258"/>
    </location>
</feature>
<dbReference type="Pfam" id="PF00892">
    <property type="entry name" value="EamA"/>
    <property type="match status" value="2"/>
</dbReference>
<evidence type="ECO:0000313" key="11">
    <source>
        <dbReference type="Proteomes" id="UP000031876"/>
    </source>
</evidence>
<feature type="domain" description="EamA" evidence="8">
    <location>
        <begin position="4"/>
        <end position="136"/>
    </location>
</feature>
<dbReference type="SUPFAM" id="SSF103481">
    <property type="entry name" value="Multidrug resistance efflux transporter EmrE"/>
    <property type="match status" value="2"/>
</dbReference>
<evidence type="ECO:0000313" key="12">
    <source>
        <dbReference type="Proteomes" id="UP000501107"/>
    </source>
</evidence>
<comment type="subcellular location">
    <subcellularLocation>
        <location evidence="1">Cell membrane</location>
        <topology evidence="1">Multi-pass membrane protein</topology>
    </subcellularLocation>
</comment>
<feature type="domain" description="EamA" evidence="8">
    <location>
        <begin position="147"/>
        <end position="279"/>
    </location>
</feature>
<dbReference type="KEGG" id="btw:BF38_246"/>
<dbReference type="PANTHER" id="PTHR32322:SF18">
    <property type="entry name" value="S-ADENOSYLMETHIONINE_S-ADENOSYLHOMOCYSTEINE TRANSPORTER"/>
    <property type="match status" value="1"/>
</dbReference>
<dbReference type="Gene3D" id="1.10.3730.20">
    <property type="match status" value="1"/>
</dbReference>
<evidence type="ECO:0000256" key="1">
    <source>
        <dbReference type="ARBA" id="ARBA00004651"/>
    </source>
</evidence>
<reference evidence="9 11" key="1">
    <citation type="journal article" date="2015" name="Genome Announc.">
        <title>Complete genome sequences for 35 biothreat assay-relevant bacillus species.</title>
        <authorList>
            <person name="Johnson S.L."/>
            <person name="Daligault H.E."/>
            <person name="Davenport K.W."/>
            <person name="Jaissle J."/>
            <person name="Frey K.G."/>
            <person name="Ladner J.T."/>
            <person name="Broomall S.M."/>
            <person name="Bishop-Lilly K.A."/>
            <person name="Bruce D.C."/>
            <person name="Gibbons H.S."/>
            <person name="Coyne S.R."/>
            <person name="Lo C.C."/>
            <person name="Meincke L."/>
            <person name="Munk A.C."/>
            <person name="Koroleva G.I."/>
            <person name="Rosenzweig C.N."/>
            <person name="Palacios G.F."/>
            <person name="Redden C.L."/>
            <person name="Minogue T.D."/>
            <person name="Chain P.S."/>
        </authorList>
    </citation>
    <scope>NUCLEOTIDE SEQUENCE [LARGE SCALE GENOMIC DNA]</scope>
    <source>
        <strain evidence="9 11">HD1011</strain>
    </source>
</reference>
<dbReference type="RefSeq" id="WP_000198913.1">
    <property type="nucleotide sequence ID" value="NZ_CP009335.1"/>
</dbReference>
<feature type="transmembrane region" description="Helical" evidence="7">
    <location>
        <begin position="177"/>
        <end position="197"/>
    </location>
</feature>
<dbReference type="InterPro" id="IPR050638">
    <property type="entry name" value="AA-Vitamin_Transporters"/>
</dbReference>
<feature type="transmembrane region" description="Helical" evidence="7">
    <location>
        <begin position="5"/>
        <end position="26"/>
    </location>
</feature>
<dbReference type="Proteomes" id="UP000501107">
    <property type="component" value="Chromosome"/>
</dbReference>
<keyword evidence="4 7" id="KW-0812">Transmembrane</keyword>
<evidence type="ECO:0000256" key="5">
    <source>
        <dbReference type="ARBA" id="ARBA00022989"/>
    </source>
</evidence>
<dbReference type="InterPro" id="IPR037185">
    <property type="entry name" value="EmrE-like"/>
</dbReference>